<keyword evidence="3" id="KW-1185">Reference proteome</keyword>
<gene>
    <name evidence="2" type="ORF">G2W53_016313</name>
</gene>
<organism evidence="2 3">
    <name type="scientific">Senna tora</name>
    <dbReference type="NCBI Taxonomy" id="362788"/>
    <lineage>
        <taxon>Eukaryota</taxon>
        <taxon>Viridiplantae</taxon>
        <taxon>Streptophyta</taxon>
        <taxon>Embryophyta</taxon>
        <taxon>Tracheophyta</taxon>
        <taxon>Spermatophyta</taxon>
        <taxon>Magnoliopsida</taxon>
        <taxon>eudicotyledons</taxon>
        <taxon>Gunneridae</taxon>
        <taxon>Pentapetalae</taxon>
        <taxon>rosids</taxon>
        <taxon>fabids</taxon>
        <taxon>Fabales</taxon>
        <taxon>Fabaceae</taxon>
        <taxon>Caesalpinioideae</taxon>
        <taxon>Cassia clade</taxon>
        <taxon>Senna</taxon>
    </lineage>
</organism>
<feature type="compositionally biased region" description="Basic residues" evidence="1">
    <location>
        <begin position="1"/>
        <end position="10"/>
    </location>
</feature>
<accession>A0A834TVS4</accession>
<evidence type="ECO:0000313" key="2">
    <source>
        <dbReference type="EMBL" id="KAF7825149.1"/>
    </source>
</evidence>
<name>A0A834TVS4_9FABA</name>
<reference evidence="2" key="1">
    <citation type="submission" date="2020-09" db="EMBL/GenBank/DDBJ databases">
        <title>Genome-Enabled Discovery of Anthraquinone Biosynthesis in Senna tora.</title>
        <authorList>
            <person name="Kang S.-H."/>
            <person name="Pandey R.P."/>
            <person name="Lee C.-M."/>
            <person name="Sim J.-S."/>
            <person name="Jeong J.-T."/>
            <person name="Choi B.-S."/>
            <person name="Jung M."/>
            <person name="Ginzburg D."/>
            <person name="Zhao K."/>
            <person name="Won S.Y."/>
            <person name="Oh T.-J."/>
            <person name="Yu Y."/>
            <person name="Kim N.-H."/>
            <person name="Lee O.R."/>
            <person name="Lee T.-H."/>
            <person name="Bashyal P."/>
            <person name="Kim T.-S."/>
            <person name="Lee W.-H."/>
            <person name="Kawkins C."/>
            <person name="Kim C.-K."/>
            <person name="Kim J.S."/>
            <person name="Ahn B.O."/>
            <person name="Rhee S.Y."/>
            <person name="Sohng J.K."/>
        </authorList>
    </citation>
    <scope>NUCLEOTIDE SEQUENCE</scope>
    <source>
        <tissue evidence="2">Leaf</tissue>
    </source>
</reference>
<feature type="region of interest" description="Disordered" evidence="1">
    <location>
        <begin position="1"/>
        <end position="38"/>
    </location>
</feature>
<dbReference type="EMBL" id="JAAIUW010000006">
    <property type="protein sequence ID" value="KAF7825149.1"/>
    <property type="molecule type" value="Genomic_DNA"/>
</dbReference>
<evidence type="ECO:0000256" key="1">
    <source>
        <dbReference type="SAM" id="MobiDB-lite"/>
    </source>
</evidence>
<comment type="caution">
    <text evidence="2">The sequence shown here is derived from an EMBL/GenBank/DDBJ whole genome shotgun (WGS) entry which is preliminary data.</text>
</comment>
<sequence length="104" mass="11658">MRSRSIRKRRELSSVDSSDGDREGSSKHRERKGVAFEGSLTNPSSFDVSLGGCCLEVDLGEREMQSMNNGTDALTSRGWDKVFSRLGRLCKRLHSRQLMGGFYP</sequence>
<protein>
    <submittedName>
        <fullName evidence="2">Uncharacterized protein</fullName>
    </submittedName>
</protein>
<dbReference type="Proteomes" id="UP000634136">
    <property type="component" value="Unassembled WGS sequence"/>
</dbReference>
<proteinExistence type="predicted"/>
<dbReference type="AlphaFoldDB" id="A0A834TVS4"/>
<evidence type="ECO:0000313" key="3">
    <source>
        <dbReference type="Proteomes" id="UP000634136"/>
    </source>
</evidence>